<dbReference type="OrthoDB" id="1254615at2"/>
<evidence type="ECO:0008006" key="3">
    <source>
        <dbReference type="Google" id="ProtNLM"/>
    </source>
</evidence>
<dbReference type="EnsemblBacteria" id="ACC80679">
    <property type="protein sequence ID" value="ACC80679"/>
    <property type="gene ID" value="Npun_R2058"/>
</dbReference>
<sequence length="150" mass="17078">MVVSNLAPLTDLEIQQLATDWYMKLDAHVPVEEYVPLLVEEDLEMRFPEGTVYGFDGFKGWYERVTGIFFDEVHTLKKVASTSTGNDHTEVKVIVNWQASTWEPPTAKSQRIVADANQTWVVKRSPKTQKPVISLYIVDSLVVYQGNFAK</sequence>
<dbReference type="HOGENOM" id="CLU_145900_0_0_3"/>
<dbReference type="STRING" id="63737.Npun_R2058"/>
<accession>B2J519</accession>
<dbReference type="eggNOG" id="ENOG5032URQ">
    <property type="taxonomic scope" value="Bacteria"/>
</dbReference>
<evidence type="ECO:0000313" key="1">
    <source>
        <dbReference type="EMBL" id="ACC80679.1"/>
    </source>
</evidence>
<dbReference type="AlphaFoldDB" id="B2J519"/>
<dbReference type="RefSeq" id="WP_012408684.1">
    <property type="nucleotide sequence ID" value="NC_010628.1"/>
</dbReference>
<proteinExistence type="predicted"/>
<name>B2J519_NOSP7</name>
<dbReference type="EMBL" id="CP001037">
    <property type="protein sequence ID" value="ACC80679.1"/>
    <property type="molecule type" value="Genomic_DNA"/>
</dbReference>
<dbReference type="Proteomes" id="UP000001191">
    <property type="component" value="Chromosome"/>
</dbReference>
<dbReference type="SUPFAM" id="SSF54427">
    <property type="entry name" value="NTF2-like"/>
    <property type="match status" value="1"/>
</dbReference>
<organism evidence="1 2">
    <name type="scientific">Nostoc punctiforme (strain ATCC 29133 / PCC 73102)</name>
    <dbReference type="NCBI Taxonomy" id="63737"/>
    <lineage>
        <taxon>Bacteria</taxon>
        <taxon>Bacillati</taxon>
        <taxon>Cyanobacteriota</taxon>
        <taxon>Cyanophyceae</taxon>
        <taxon>Nostocales</taxon>
        <taxon>Nostocaceae</taxon>
        <taxon>Nostoc</taxon>
    </lineage>
</organism>
<reference evidence="2" key="1">
    <citation type="submission" date="2008-04" db="EMBL/GenBank/DDBJ databases">
        <title>Complete sequence of chromosome of Nostoc punctiforme ATCC 29133.</title>
        <authorList>
            <consortium name="US DOE Joint Genome Institute"/>
            <person name="Copeland A."/>
            <person name="Lucas S."/>
            <person name="Lapidus A."/>
            <person name="Glavina del Rio T."/>
            <person name="Dalin E."/>
            <person name="Tice H."/>
            <person name="Pitluck S."/>
            <person name="Chain P."/>
            <person name="Malfatti S."/>
            <person name="Shin M."/>
            <person name="Vergez L."/>
            <person name="Schmutz J."/>
            <person name="Larimer F."/>
            <person name="Land M."/>
            <person name="Hauser L."/>
            <person name="Kyrpides N."/>
            <person name="Kim E."/>
            <person name="Meeks J.C."/>
            <person name="Elhai J."/>
            <person name="Campbell E.L."/>
            <person name="Thiel T."/>
            <person name="Longmire J."/>
            <person name="Potts M."/>
            <person name="Atlas R."/>
        </authorList>
    </citation>
    <scope>NUCLEOTIDE SEQUENCE [LARGE SCALE GENOMIC DNA]</scope>
    <source>
        <strain evidence="2">ATCC 29133 / PCC 73102</strain>
    </source>
</reference>
<reference evidence="1 2" key="2">
    <citation type="journal article" date="2013" name="Plant Physiol.">
        <title>A Nostoc punctiforme Sugar Transporter Necessary to Establish a Cyanobacterium-Plant Symbiosis.</title>
        <authorList>
            <person name="Ekman M."/>
            <person name="Picossi S."/>
            <person name="Campbell E.L."/>
            <person name="Meeks J.C."/>
            <person name="Flores E."/>
        </authorList>
    </citation>
    <scope>NUCLEOTIDE SEQUENCE [LARGE SCALE GENOMIC DNA]</scope>
    <source>
        <strain evidence="2">ATCC 29133 / PCC 73102</strain>
    </source>
</reference>
<dbReference type="PhylomeDB" id="B2J519"/>
<dbReference type="InterPro" id="IPR032710">
    <property type="entry name" value="NTF2-like_dom_sf"/>
</dbReference>
<evidence type="ECO:0000313" key="2">
    <source>
        <dbReference type="Proteomes" id="UP000001191"/>
    </source>
</evidence>
<keyword evidence="2" id="KW-1185">Reference proteome</keyword>
<gene>
    <name evidence="1" type="ordered locus">Npun_R2058</name>
</gene>
<protein>
    <recommendedName>
        <fullName evidence="3">SnoaL-like domain-containing protein</fullName>
    </recommendedName>
</protein>
<dbReference type="KEGG" id="npu:Npun_R2058"/>